<name>A0AAU7P0A6_9GAMM</name>
<evidence type="ECO:0000313" key="2">
    <source>
        <dbReference type="EMBL" id="XBS22577.1"/>
    </source>
</evidence>
<dbReference type="Pfam" id="PF02811">
    <property type="entry name" value="PHP"/>
    <property type="match status" value="1"/>
</dbReference>
<dbReference type="SUPFAM" id="SSF89550">
    <property type="entry name" value="PHP domain-like"/>
    <property type="match status" value="1"/>
</dbReference>
<reference evidence="2 3" key="1">
    <citation type="journal article" date="2024" name="Microbiology">
        <title>Methylomarinum rosea sp. nov., a novel halophilic methanotrophic bacterium from the hypersaline Lake Elton.</title>
        <authorList>
            <person name="Suleimanov R.Z."/>
            <person name="Oshkin I.Y."/>
            <person name="Danilova O.V."/>
            <person name="Suzina N.E."/>
            <person name="Dedysh S.N."/>
        </authorList>
    </citation>
    <scope>NUCLEOTIDE SEQUENCE [LARGE SCALE GENOMIC DNA]</scope>
    <source>
        <strain evidence="2 3">Ch1-1</strain>
    </source>
</reference>
<keyword evidence="3" id="KW-1185">Reference proteome</keyword>
<dbReference type="Gene3D" id="3.20.20.140">
    <property type="entry name" value="Metal-dependent hydrolases"/>
    <property type="match status" value="1"/>
</dbReference>
<dbReference type="GO" id="GO:0035312">
    <property type="term" value="F:5'-3' DNA exonuclease activity"/>
    <property type="evidence" value="ECO:0007669"/>
    <property type="project" value="TreeGrafter"/>
</dbReference>
<dbReference type="AlphaFoldDB" id="A0AAU7P0A6"/>
<dbReference type="Gene3D" id="1.10.150.650">
    <property type="match status" value="1"/>
</dbReference>
<gene>
    <name evidence="2" type="ORF">Q9L42_012160</name>
</gene>
<accession>A0AAU7P0A6</accession>
<sequence>MMDKYDLHCHSTASDGALTPTELVKRAHQQGVTALSLTDHDTTNGLAEAQQTADDIGIRLIPGIELSSTWEHKCFHIVGLGIDPDEPSLLEGIEQQQIIRAERAKKIALKLEKKRIPGAYDAVREAAGDGMITRSHFASYLLEQHHVRSQQEAFDKYLGRGKPAYVSTVWAGLEETIAWIKSSGGVAVLAHPLRYKLTSNWMNRALTAFKQAGGQGIEVVTGRSSVDDIQRSHFFAQKFQLRASQGSDFHTPSNEWVELGRMAALPDGSRPIWELLN</sequence>
<dbReference type="PANTHER" id="PTHR42924">
    <property type="entry name" value="EXONUCLEASE"/>
    <property type="match status" value="1"/>
</dbReference>
<dbReference type="InterPro" id="IPR003141">
    <property type="entry name" value="Pol/His_phosphatase_N"/>
</dbReference>
<dbReference type="GO" id="GO:0004534">
    <property type="term" value="F:5'-3' RNA exonuclease activity"/>
    <property type="evidence" value="ECO:0007669"/>
    <property type="project" value="TreeGrafter"/>
</dbReference>
<dbReference type="SMART" id="SM00481">
    <property type="entry name" value="POLIIIAc"/>
    <property type="match status" value="1"/>
</dbReference>
<dbReference type="RefSeq" id="WP_305910211.1">
    <property type="nucleotide sequence ID" value="NZ_CP157743.1"/>
</dbReference>
<dbReference type="PANTHER" id="PTHR42924:SF3">
    <property type="entry name" value="POLYMERASE_HISTIDINOL PHOSPHATASE N-TERMINAL DOMAIN-CONTAINING PROTEIN"/>
    <property type="match status" value="1"/>
</dbReference>
<dbReference type="InterPro" id="IPR052018">
    <property type="entry name" value="PHP_domain"/>
</dbReference>
<dbReference type="KEGG" id="mech:Q9L42_012160"/>
<feature type="domain" description="Polymerase/histidinol phosphatase N-terminal" evidence="1">
    <location>
        <begin position="5"/>
        <end position="70"/>
    </location>
</feature>
<dbReference type="EMBL" id="CP157743">
    <property type="protein sequence ID" value="XBS22577.1"/>
    <property type="molecule type" value="Genomic_DNA"/>
</dbReference>
<dbReference type="InterPro" id="IPR004013">
    <property type="entry name" value="PHP_dom"/>
</dbReference>
<dbReference type="InterPro" id="IPR016195">
    <property type="entry name" value="Pol/histidinol_Pase-like"/>
</dbReference>
<dbReference type="CDD" id="cd07438">
    <property type="entry name" value="PHP_HisPPase_AMP"/>
    <property type="match status" value="1"/>
</dbReference>
<evidence type="ECO:0000313" key="3">
    <source>
        <dbReference type="Proteomes" id="UP001225378"/>
    </source>
</evidence>
<evidence type="ECO:0000259" key="1">
    <source>
        <dbReference type="SMART" id="SM00481"/>
    </source>
</evidence>
<dbReference type="Proteomes" id="UP001225378">
    <property type="component" value="Chromosome"/>
</dbReference>
<organism evidence="2 3">
    <name type="scientific">Methylomarinum roseum</name>
    <dbReference type="NCBI Taxonomy" id="3067653"/>
    <lineage>
        <taxon>Bacteria</taxon>
        <taxon>Pseudomonadati</taxon>
        <taxon>Pseudomonadota</taxon>
        <taxon>Gammaproteobacteria</taxon>
        <taxon>Methylococcales</taxon>
        <taxon>Methylococcaceae</taxon>
        <taxon>Methylomarinum</taxon>
    </lineage>
</organism>
<proteinExistence type="predicted"/>
<protein>
    <submittedName>
        <fullName evidence="2">PHP domain-containing protein</fullName>
    </submittedName>
</protein>